<evidence type="ECO:0000259" key="5">
    <source>
        <dbReference type="PROSITE" id="PS50893"/>
    </source>
</evidence>
<reference evidence="6" key="2">
    <citation type="submission" date="2023-07" db="EMBL/GenBank/DDBJ databases">
        <authorList>
            <person name="Shen H."/>
        </authorList>
    </citation>
    <scope>NUCLEOTIDE SEQUENCE</scope>
    <source>
        <strain evidence="6">TNR-22</strain>
    </source>
</reference>
<dbReference type="SUPFAM" id="SSF52540">
    <property type="entry name" value="P-loop containing nucleoside triphosphate hydrolases"/>
    <property type="match status" value="1"/>
</dbReference>
<proteinExistence type="inferred from homology"/>
<dbReference type="PANTHER" id="PTHR43776:SF7">
    <property type="entry name" value="D,D-DIPEPTIDE TRANSPORT ATP-BINDING PROTEIN DDPF-RELATED"/>
    <property type="match status" value="1"/>
</dbReference>
<keyword evidence="2" id="KW-0813">Transport</keyword>
<dbReference type="Proteomes" id="UP001174932">
    <property type="component" value="Unassembled WGS sequence"/>
</dbReference>
<dbReference type="RefSeq" id="WP_304376976.1">
    <property type="nucleotide sequence ID" value="NZ_JAUOZU010000009.1"/>
</dbReference>
<evidence type="ECO:0000256" key="4">
    <source>
        <dbReference type="ARBA" id="ARBA00022840"/>
    </source>
</evidence>
<dbReference type="InterPro" id="IPR027417">
    <property type="entry name" value="P-loop_NTPase"/>
</dbReference>
<dbReference type="GO" id="GO:0005524">
    <property type="term" value="F:ATP binding"/>
    <property type="evidence" value="ECO:0007669"/>
    <property type="project" value="UniProtKB-KW"/>
</dbReference>
<dbReference type="Gene3D" id="3.40.50.300">
    <property type="entry name" value="P-loop containing nucleotide triphosphate hydrolases"/>
    <property type="match status" value="1"/>
</dbReference>
<accession>A0ABT8YMT6</accession>
<evidence type="ECO:0000313" key="6">
    <source>
        <dbReference type="EMBL" id="MDO6965040.1"/>
    </source>
</evidence>
<dbReference type="PROSITE" id="PS50893">
    <property type="entry name" value="ABC_TRANSPORTER_2"/>
    <property type="match status" value="1"/>
</dbReference>
<comment type="similarity">
    <text evidence="1">Belongs to the ABC transporter superfamily.</text>
</comment>
<comment type="caution">
    <text evidence="6">The sequence shown here is derived from an EMBL/GenBank/DDBJ whole genome shotgun (WGS) entry which is preliminary data.</text>
</comment>
<keyword evidence="4 6" id="KW-0067">ATP-binding</keyword>
<organism evidence="6 7">
    <name type="scientific">Rhizobium alvei</name>
    <dbReference type="NCBI Taxonomy" id="1132659"/>
    <lineage>
        <taxon>Bacteria</taxon>
        <taxon>Pseudomonadati</taxon>
        <taxon>Pseudomonadota</taxon>
        <taxon>Alphaproteobacteria</taxon>
        <taxon>Hyphomicrobiales</taxon>
        <taxon>Rhizobiaceae</taxon>
        <taxon>Rhizobium/Agrobacterium group</taxon>
        <taxon>Rhizobium</taxon>
    </lineage>
</organism>
<dbReference type="InterPro" id="IPR003439">
    <property type="entry name" value="ABC_transporter-like_ATP-bd"/>
</dbReference>
<reference evidence="6" key="1">
    <citation type="journal article" date="2015" name="Int. J. Syst. Evol. Microbiol.">
        <title>Rhizobium alvei sp. nov., isolated from a freshwater river.</title>
        <authorList>
            <person name="Sheu S.Y."/>
            <person name="Huang H.W."/>
            <person name="Young C.C."/>
            <person name="Chen W.M."/>
        </authorList>
    </citation>
    <scope>NUCLEOTIDE SEQUENCE</scope>
    <source>
        <strain evidence="6">TNR-22</strain>
    </source>
</reference>
<protein>
    <submittedName>
        <fullName evidence="6">ATP-binding cassette domain-containing protein</fullName>
    </submittedName>
</protein>
<evidence type="ECO:0000256" key="1">
    <source>
        <dbReference type="ARBA" id="ARBA00005417"/>
    </source>
</evidence>
<dbReference type="InterPro" id="IPR017871">
    <property type="entry name" value="ABC_transporter-like_CS"/>
</dbReference>
<keyword evidence="3" id="KW-0547">Nucleotide-binding</keyword>
<dbReference type="PANTHER" id="PTHR43776">
    <property type="entry name" value="TRANSPORT ATP-BINDING PROTEIN"/>
    <property type="match status" value="1"/>
</dbReference>
<dbReference type="CDD" id="cd03257">
    <property type="entry name" value="ABC_NikE_OppD_transporters"/>
    <property type="match status" value="1"/>
</dbReference>
<evidence type="ECO:0000256" key="2">
    <source>
        <dbReference type="ARBA" id="ARBA00022448"/>
    </source>
</evidence>
<dbReference type="Pfam" id="PF00005">
    <property type="entry name" value="ABC_tran"/>
    <property type="match status" value="1"/>
</dbReference>
<sequence>MSEPLFEAKGIEVTYGKASGLLGRGWKGVRVLHGVDISIRRGETIGIVGESGSGKTTLGRALLKLVPISGGSIRFDGQDITNMPAAAMRPLRRRMQMIFQDPMASLNPRHSIRQILTEPLFLHGLAKTREEAERQVRAILDRVSLLPVVLDRAPHELSGGQRQRVGIARAVLMKPDFVLADEIVSGLDVSTQAQVLNLLKALSQEMGLAMAFISHDLSVIRAVCDRVYVMRFGKVVEEGPCETVFDAPQSSYTRLLLDAIPLPEIDPDWLTRPAPALEPA</sequence>
<dbReference type="PROSITE" id="PS00211">
    <property type="entry name" value="ABC_TRANSPORTER_1"/>
    <property type="match status" value="1"/>
</dbReference>
<name>A0ABT8YMT6_9HYPH</name>
<evidence type="ECO:0000256" key="3">
    <source>
        <dbReference type="ARBA" id="ARBA00022741"/>
    </source>
</evidence>
<dbReference type="EMBL" id="JAUOZU010000009">
    <property type="protein sequence ID" value="MDO6965040.1"/>
    <property type="molecule type" value="Genomic_DNA"/>
</dbReference>
<evidence type="ECO:0000313" key="7">
    <source>
        <dbReference type="Proteomes" id="UP001174932"/>
    </source>
</evidence>
<dbReference type="InterPro" id="IPR003593">
    <property type="entry name" value="AAA+_ATPase"/>
</dbReference>
<feature type="domain" description="ABC transporter" evidence="5">
    <location>
        <begin position="8"/>
        <end position="257"/>
    </location>
</feature>
<dbReference type="InterPro" id="IPR050319">
    <property type="entry name" value="ABC_transp_ATP-bind"/>
</dbReference>
<dbReference type="SMART" id="SM00382">
    <property type="entry name" value="AAA"/>
    <property type="match status" value="1"/>
</dbReference>
<keyword evidence="7" id="KW-1185">Reference proteome</keyword>
<gene>
    <name evidence="6" type="ORF">Q4481_13815</name>
</gene>